<dbReference type="PROSITE" id="PS51257">
    <property type="entry name" value="PROKAR_LIPOPROTEIN"/>
    <property type="match status" value="1"/>
</dbReference>
<sequence>MLKTVNKFFPLLASVVLISGLSACKKNDSKTTDENPPVVQSTYSLRVSSGSPAAEYILQAGSLTSGTATLVGTGVATTLTTITARNGFYYGLNDAGNLVKYTSNNKINTIVKEIPFTQISWAYYASFYKWKDDKTLVLFSSNGSIQFEYAILNVETMAITASGKINVPGLLKDHYFWGYAATITDNKVNLTYTQNANAGDNLSVDTTYLATFDYPAMNNVKVTKDTRFTLPEHYSLNMPNSFVENGNSYFIASPNIWTTSNKNKPFGIYRVKNGASQIDPDYFYEITDRNKEEAMGLFYIGNGKAIVKFIDKTQITDYKSYSVGFIADYYVVDVVNQTKTKLNIPKSISGSFTENVLVENGLVSIAAQTADGYYIYQYNPSTSAVTKGLKLEGITSLSRLDKL</sequence>
<protein>
    <recommendedName>
        <fullName evidence="3">DUF4374 domain-containing protein</fullName>
    </recommendedName>
</protein>
<evidence type="ECO:0000313" key="2">
    <source>
        <dbReference type="Proteomes" id="UP000249754"/>
    </source>
</evidence>
<reference evidence="1 2" key="1">
    <citation type="submission" date="2018-06" db="EMBL/GenBank/DDBJ databases">
        <title>Genomic Encyclopedia of Archaeal and Bacterial Type Strains, Phase II (KMG-II): from individual species to whole genera.</title>
        <authorList>
            <person name="Goeker M."/>
        </authorList>
    </citation>
    <scope>NUCLEOTIDE SEQUENCE [LARGE SCALE GENOMIC DNA]</scope>
    <source>
        <strain evidence="1 2">DSM 14825</strain>
    </source>
</reference>
<dbReference type="EMBL" id="QLLR01000001">
    <property type="protein sequence ID" value="RAJ37406.1"/>
    <property type="molecule type" value="Genomic_DNA"/>
</dbReference>
<dbReference type="Proteomes" id="UP000249754">
    <property type="component" value="Unassembled WGS sequence"/>
</dbReference>
<dbReference type="OrthoDB" id="738440at2"/>
<organism evidence="1 2">
    <name type="scientific">Pedobacter cryoconitis</name>
    <dbReference type="NCBI Taxonomy" id="188932"/>
    <lineage>
        <taxon>Bacteria</taxon>
        <taxon>Pseudomonadati</taxon>
        <taxon>Bacteroidota</taxon>
        <taxon>Sphingobacteriia</taxon>
        <taxon>Sphingobacteriales</taxon>
        <taxon>Sphingobacteriaceae</taxon>
        <taxon>Pedobacter</taxon>
    </lineage>
</organism>
<accession>A0A327T6Y9</accession>
<dbReference type="AlphaFoldDB" id="A0A327T6Y9"/>
<comment type="caution">
    <text evidence="1">The sequence shown here is derived from an EMBL/GenBank/DDBJ whole genome shotgun (WGS) entry which is preliminary data.</text>
</comment>
<evidence type="ECO:0008006" key="3">
    <source>
        <dbReference type="Google" id="ProtNLM"/>
    </source>
</evidence>
<dbReference type="RefSeq" id="WP_111632109.1">
    <property type="nucleotide sequence ID" value="NZ_QLLR01000001.1"/>
</dbReference>
<evidence type="ECO:0000313" key="1">
    <source>
        <dbReference type="EMBL" id="RAJ37406.1"/>
    </source>
</evidence>
<proteinExistence type="predicted"/>
<gene>
    <name evidence="1" type="ORF">LY11_00484</name>
</gene>
<name>A0A327T6Y9_9SPHI</name>